<evidence type="ECO:0000313" key="4">
    <source>
        <dbReference type="Proteomes" id="UP000544107"/>
    </source>
</evidence>
<organism evidence="2 3">
    <name type="scientific">Allorhizobium taibaishanense</name>
    <dbReference type="NCBI Taxonomy" id="887144"/>
    <lineage>
        <taxon>Bacteria</taxon>
        <taxon>Pseudomonadati</taxon>
        <taxon>Pseudomonadota</taxon>
        <taxon>Alphaproteobacteria</taxon>
        <taxon>Hyphomicrobiales</taxon>
        <taxon>Rhizobiaceae</taxon>
        <taxon>Rhizobium/Agrobacterium group</taxon>
        <taxon>Allorhizobium</taxon>
    </lineage>
</organism>
<dbReference type="RefSeq" id="WP_075612651.1">
    <property type="nucleotide sequence ID" value="NZ_JACIED010000007.1"/>
</dbReference>
<evidence type="ECO:0000313" key="1">
    <source>
        <dbReference type="EMBL" id="MBB4010107.1"/>
    </source>
</evidence>
<dbReference type="Proteomes" id="UP000185598">
    <property type="component" value="Unassembled WGS sequence"/>
</dbReference>
<dbReference type="Proteomes" id="UP000544107">
    <property type="component" value="Unassembled WGS sequence"/>
</dbReference>
<dbReference type="STRING" id="887144.BJF91_02440"/>
<name>A0A1Q9AB71_9HYPH</name>
<sequence length="263" mass="26208">MSWLSFEGVGKVVGGLIGGVGGGLSKAATSPETYAGAMAGAAGGAAAGMVTAGVGEVVTVPGGAVVGGIAGGSKGFVEGFGPGANAGWDAGGNAGKWLDDKITQMTSADKAADKANAKASTITCATCPQNPCAALACGDIPPSNSKYKGGAHGCMKLPRNDELDSHHMPADSKSPLNKEVGPAIQMEPSDHSLTASYKGRVNGPTYAVQRSLLSQGKVYAAFLVDVADAKRVAAIAGDPGRYDDAIVHATAYATCLKRNGIIQ</sequence>
<reference evidence="1 4" key="2">
    <citation type="submission" date="2020-08" db="EMBL/GenBank/DDBJ databases">
        <title>Genomic Encyclopedia of Type Strains, Phase IV (KMG-IV): sequencing the most valuable type-strain genomes for metagenomic binning, comparative biology and taxonomic classification.</title>
        <authorList>
            <person name="Goeker M."/>
        </authorList>
    </citation>
    <scope>NUCLEOTIDE SEQUENCE [LARGE SCALE GENOMIC DNA]</scope>
    <source>
        <strain evidence="1 4">DSM 100021</strain>
    </source>
</reference>
<dbReference type="EMBL" id="MKIN01000016">
    <property type="protein sequence ID" value="OLP52120.1"/>
    <property type="molecule type" value="Genomic_DNA"/>
</dbReference>
<evidence type="ECO:0000313" key="2">
    <source>
        <dbReference type="EMBL" id="OLP52120.1"/>
    </source>
</evidence>
<protein>
    <submittedName>
        <fullName evidence="2">Uncharacterized protein</fullName>
    </submittedName>
</protein>
<gene>
    <name evidence="2" type="ORF">BJF91_02440</name>
    <name evidence="1" type="ORF">GGQ71_004405</name>
</gene>
<comment type="caution">
    <text evidence="2">The sequence shown here is derived from an EMBL/GenBank/DDBJ whole genome shotgun (WGS) entry which is preliminary data.</text>
</comment>
<keyword evidence="3" id="KW-1185">Reference proteome</keyword>
<proteinExistence type="predicted"/>
<evidence type="ECO:0000313" key="3">
    <source>
        <dbReference type="Proteomes" id="UP000185598"/>
    </source>
</evidence>
<dbReference type="EMBL" id="JACIED010000007">
    <property type="protein sequence ID" value="MBB4010107.1"/>
    <property type="molecule type" value="Genomic_DNA"/>
</dbReference>
<dbReference type="AlphaFoldDB" id="A0A1Q9AB71"/>
<accession>A0A1Q9AB71</accession>
<reference evidence="2 3" key="1">
    <citation type="submission" date="2016-09" db="EMBL/GenBank/DDBJ databases">
        <title>Rhizobium oryziradicis sp. nov., isolated from the root of rice.</title>
        <authorList>
            <person name="Zhao J."/>
            <person name="Zhang X."/>
        </authorList>
    </citation>
    <scope>NUCLEOTIDE SEQUENCE [LARGE SCALE GENOMIC DNA]</scope>
    <source>
        <strain evidence="2 3">14971</strain>
    </source>
</reference>
<dbReference type="OrthoDB" id="8396339at2"/>